<feature type="non-terminal residue" evidence="2">
    <location>
        <position position="1"/>
    </location>
</feature>
<dbReference type="AlphaFoldDB" id="A0A9W8IWX8"/>
<feature type="region of interest" description="Disordered" evidence="1">
    <location>
        <begin position="281"/>
        <end position="335"/>
    </location>
</feature>
<dbReference type="EMBL" id="JANBPK010001915">
    <property type="protein sequence ID" value="KAJ2920470.1"/>
    <property type="molecule type" value="Genomic_DNA"/>
</dbReference>
<sequence>MASQRKTTVYDVTGLRVRPDGRRIDQNTTKHPRTNRYWAPPAVKDSQGNWIAADAGGPSEVSRFVPRKRRKTEEEQDEEENDGLDKGKDEDIVSEEDELEDQLVRPSRKGKERMPDRRPSKRKKFKEDQSFMQRVDDDGLEIRASSSNQISAPTPEFLKTIHHFAAQHYSENGFLLNSSKEYRQKRKRTREFKAKAESSEPCKSESPGEDDSGEETGNASDESSAPGDTSVAGKKRSRLRGPGRPKRSVQHRDMYRVLDGSALVALGVLVQEYVRDLIETSRSDQDISSVGASSGPMALESPSHVQASTDSSEKTLLDGDADEPPSHAAMIGPFQ</sequence>
<feature type="compositionally biased region" description="Basic residues" evidence="1">
    <location>
        <begin position="233"/>
        <end position="249"/>
    </location>
</feature>
<comment type="caution">
    <text evidence="2">The sequence shown here is derived from an EMBL/GenBank/DDBJ whole genome shotgun (WGS) entry which is preliminary data.</text>
</comment>
<evidence type="ECO:0000313" key="2">
    <source>
        <dbReference type="EMBL" id="KAJ2920470.1"/>
    </source>
</evidence>
<organism evidence="2 3">
    <name type="scientific">Candolleomyces eurysporus</name>
    <dbReference type="NCBI Taxonomy" id="2828524"/>
    <lineage>
        <taxon>Eukaryota</taxon>
        <taxon>Fungi</taxon>
        <taxon>Dikarya</taxon>
        <taxon>Basidiomycota</taxon>
        <taxon>Agaricomycotina</taxon>
        <taxon>Agaricomycetes</taxon>
        <taxon>Agaricomycetidae</taxon>
        <taxon>Agaricales</taxon>
        <taxon>Agaricineae</taxon>
        <taxon>Psathyrellaceae</taxon>
        <taxon>Candolleomyces</taxon>
    </lineage>
</organism>
<evidence type="ECO:0000313" key="3">
    <source>
        <dbReference type="Proteomes" id="UP001140091"/>
    </source>
</evidence>
<gene>
    <name evidence="2" type="ORF">H1R20_g16625</name>
</gene>
<accession>A0A9W8IWX8</accession>
<keyword evidence="3" id="KW-1185">Reference proteome</keyword>
<feature type="region of interest" description="Disordered" evidence="1">
    <location>
        <begin position="183"/>
        <end position="254"/>
    </location>
</feature>
<feature type="compositionally biased region" description="Basic and acidic residues" evidence="1">
    <location>
        <begin position="191"/>
        <end position="203"/>
    </location>
</feature>
<dbReference type="OrthoDB" id="2565191at2759"/>
<feature type="region of interest" description="Disordered" evidence="1">
    <location>
        <begin position="1"/>
        <end position="154"/>
    </location>
</feature>
<dbReference type="Proteomes" id="UP001140091">
    <property type="component" value="Unassembled WGS sequence"/>
</dbReference>
<feature type="compositionally biased region" description="Acidic residues" evidence="1">
    <location>
        <begin position="92"/>
        <end position="101"/>
    </location>
</feature>
<feature type="compositionally biased region" description="Polar residues" evidence="1">
    <location>
        <begin position="217"/>
        <end position="227"/>
    </location>
</feature>
<proteinExistence type="predicted"/>
<reference evidence="2" key="1">
    <citation type="submission" date="2022-06" db="EMBL/GenBank/DDBJ databases">
        <title>Genome Sequence of Candolleomyces eurysporus.</title>
        <authorList>
            <person name="Buettner E."/>
        </authorList>
    </citation>
    <scope>NUCLEOTIDE SEQUENCE</scope>
    <source>
        <strain evidence="2">VTCC 930004</strain>
    </source>
</reference>
<feature type="compositionally biased region" description="Basic and acidic residues" evidence="1">
    <location>
        <begin position="125"/>
        <end position="141"/>
    </location>
</feature>
<evidence type="ECO:0000256" key="1">
    <source>
        <dbReference type="SAM" id="MobiDB-lite"/>
    </source>
</evidence>
<protein>
    <submittedName>
        <fullName evidence="2">Uncharacterized protein</fullName>
    </submittedName>
</protein>
<name>A0A9W8IWX8_9AGAR</name>